<keyword evidence="7" id="KW-0813">Transport</keyword>
<dbReference type="EnsemblPlants" id="Pp3c10_9510V3.2">
    <property type="protein sequence ID" value="Pp3c10_9510V3.2"/>
    <property type="gene ID" value="Pp3c10_9510"/>
</dbReference>
<evidence type="ECO:0000256" key="9">
    <source>
        <dbReference type="SAM" id="MobiDB-lite"/>
    </source>
</evidence>
<dbReference type="RefSeq" id="XP_024386125.1">
    <property type="nucleotide sequence ID" value="XM_024530357.2"/>
</dbReference>
<dbReference type="GeneID" id="112287412"/>
<feature type="transmembrane region" description="Helical" evidence="7">
    <location>
        <begin position="170"/>
        <end position="190"/>
    </location>
</feature>
<dbReference type="Pfam" id="PF04144">
    <property type="entry name" value="SCAMP"/>
    <property type="match status" value="1"/>
</dbReference>
<comment type="subcellular location">
    <subcellularLocation>
        <location evidence="7">Cell membrane</location>
        <topology evidence="7">Multi-pass membrane protein</topology>
    </subcellularLocation>
    <subcellularLocation>
        <location evidence="7">Cytoplasmic vesicle</location>
        <location evidence="7">Secretory vesicle membrane</location>
        <topology evidence="7">Multi-pass membrane protein</topology>
    </subcellularLocation>
</comment>
<keyword evidence="5 7" id="KW-0472">Membrane</keyword>
<feature type="coiled-coil region" evidence="8">
    <location>
        <begin position="70"/>
        <end position="100"/>
    </location>
</feature>
<gene>
    <name evidence="11" type="primary">LOC112287412</name>
    <name evidence="10" type="ORF">PHYPA_013658</name>
</gene>
<dbReference type="Gramene" id="Pp3c10_9510V3.1">
    <property type="protein sequence ID" value="Pp3c10_9510V3.1"/>
    <property type="gene ID" value="Pp3c10_9510"/>
</dbReference>
<dbReference type="GO" id="GO:0015031">
    <property type="term" value="P:protein transport"/>
    <property type="evidence" value="ECO:0007669"/>
    <property type="project" value="InterPro"/>
</dbReference>
<feature type="transmembrane region" description="Helical" evidence="7">
    <location>
        <begin position="249"/>
        <end position="273"/>
    </location>
</feature>
<name>A0A2K1JYE0_PHYPA</name>
<evidence type="ECO:0000256" key="1">
    <source>
        <dbReference type="ARBA" id="ARBA00004003"/>
    </source>
</evidence>
<organism evidence="10">
    <name type="scientific">Physcomitrium patens</name>
    <name type="common">Spreading-leaved earth moss</name>
    <name type="synonym">Physcomitrella patens</name>
    <dbReference type="NCBI Taxonomy" id="3218"/>
    <lineage>
        <taxon>Eukaryota</taxon>
        <taxon>Viridiplantae</taxon>
        <taxon>Streptophyta</taxon>
        <taxon>Embryophyta</taxon>
        <taxon>Bryophyta</taxon>
        <taxon>Bryophytina</taxon>
        <taxon>Bryopsida</taxon>
        <taxon>Funariidae</taxon>
        <taxon>Funariales</taxon>
        <taxon>Funariaceae</taxon>
        <taxon>Physcomitrium</taxon>
    </lineage>
</organism>
<keyword evidence="3 7" id="KW-0812">Transmembrane</keyword>
<dbReference type="OrthoDB" id="242866at2759"/>
<dbReference type="AlphaFoldDB" id="A0A2K1JYE0"/>
<sequence length="302" mass="33896">MAGRYDSNPFDEEEQVNPFSNPVVRAQVGKPSYGLGLYDKDPNSGLSHLPHEPVFSEVNDATVDIPLGGSKEMKNKEKELKAKEEELKRREKELKRREDAASIAGIVIESRNWPPLVPILHHDIANDIPEHVRGLMYRAYASWLGILLCLLWNFICVTAAWIAGASGVEILFLGFIYMLAGFPMSYFLWYKPLYRAMRTESVLKFGWFLVFYLLHISFCVLAAVAPPIIFKGKSLAGLIPAIDLFGKKLIVGILYAVGFGLYTLEVFLSVWVLKNVSQYFRGEGRAAEMKREAAAGAFRSAI</sequence>
<keyword evidence="6 7" id="KW-0968">Cytoplasmic vesicle</keyword>
<reference evidence="11" key="3">
    <citation type="submission" date="2020-12" db="UniProtKB">
        <authorList>
            <consortium name="EnsemblPlants"/>
        </authorList>
    </citation>
    <scope>IDENTIFICATION</scope>
</reference>
<feature type="transmembrane region" description="Helical" evidence="7">
    <location>
        <begin position="143"/>
        <end position="164"/>
    </location>
</feature>
<evidence type="ECO:0000313" key="12">
    <source>
        <dbReference type="Proteomes" id="UP000006727"/>
    </source>
</evidence>
<protein>
    <recommendedName>
        <fullName evidence="7">Secretory carrier-associated membrane protein</fullName>
        <shortName evidence="7">Secretory carrier membrane protein</shortName>
    </recommendedName>
</protein>
<comment type="function">
    <text evidence="1 7">Probably involved in membrane trafficking.</text>
</comment>
<dbReference type="GO" id="GO:0032588">
    <property type="term" value="C:trans-Golgi network membrane"/>
    <property type="evidence" value="ECO:0000318"/>
    <property type="project" value="GO_Central"/>
</dbReference>
<dbReference type="EnsemblPlants" id="Pp3c10_9510V3.1">
    <property type="protein sequence ID" value="Pp3c10_9510V3.1"/>
    <property type="gene ID" value="Pp3c10_9510"/>
</dbReference>
<dbReference type="GO" id="GO:0005886">
    <property type="term" value="C:plasma membrane"/>
    <property type="evidence" value="ECO:0007669"/>
    <property type="project" value="UniProtKB-SubCell"/>
</dbReference>
<keyword evidence="4 7" id="KW-1133">Transmembrane helix</keyword>
<evidence type="ECO:0000256" key="5">
    <source>
        <dbReference type="ARBA" id="ARBA00023136"/>
    </source>
</evidence>
<dbReference type="PANTHER" id="PTHR10687">
    <property type="entry name" value="SECRETORY CARRIER-ASSOCIATED MEMBRANE PROTEIN SCAMP"/>
    <property type="match status" value="1"/>
</dbReference>
<keyword evidence="8" id="KW-0175">Coiled coil</keyword>
<dbReference type="OMA" id="FAYYVFL"/>
<feature type="transmembrane region" description="Helical" evidence="7">
    <location>
        <begin position="202"/>
        <end position="229"/>
    </location>
</feature>
<accession>A0A2K1JYE0</accession>
<reference evidence="10 12" key="2">
    <citation type="journal article" date="2018" name="Plant J.">
        <title>The Physcomitrella patens chromosome-scale assembly reveals moss genome structure and evolution.</title>
        <authorList>
            <person name="Lang D."/>
            <person name="Ullrich K.K."/>
            <person name="Murat F."/>
            <person name="Fuchs J."/>
            <person name="Jenkins J."/>
            <person name="Haas F.B."/>
            <person name="Piednoel M."/>
            <person name="Gundlach H."/>
            <person name="Van Bel M."/>
            <person name="Meyberg R."/>
            <person name="Vives C."/>
            <person name="Morata J."/>
            <person name="Symeonidi A."/>
            <person name="Hiss M."/>
            <person name="Muchero W."/>
            <person name="Kamisugi Y."/>
            <person name="Saleh O."/>
            <person name="Blanc G."/>
            <person name="Decker E.L."/>
            <person name="van Gessel N."/>
            <person name="Grimwood J."/>
            <person name="Hayes R.D."/>
            <person name="Graham S.W."/>
            <person name="Gunter L.E."/>
            <person name="McDaniel S.F."/>
            <person name="Hoernstein S.N.W."/>
            <person name="Larsson A."/>
            <person name="Li F.W."/>
            <person name="Perroud P.F."/>
            <person name="Phillips J."/>
            <person name="Ranjan P."/>
            <person name="Rokshar D.S."/>
            <person name="Rothfels C.J."/>
            <person name="Schneider L."/>
            <person name="Shu S."/>
            <person name="Stevenson D.W."/>
            <person name="Thummler F."/>
            <person name="Tillich M."/>
            <person name="Villarreal Aguilar J.C."/>
            <person name="Widiez T."/>
            <person name="Wong G.K."/>
            <person name="Wymore A."/>
            <person name="Zhang Y."/>
            <person name="Zimmer A.D."/>
            <person name="Quatrano R.S."/>
            <person name="Mayer K.F.X."/>
            <person name="Goodstein D."/>
            <person name="Casacuberta J.M."/>
            <person name="Vandepoele K."/>
            <person name="Reski R."/>
            <person name="Cuming A.C."/>
            <person name="Tuskan G.A."/>
            <person name="Maumus F."/>
            <person name="Salse J."/>
            <person name="Schmutz J."/>
            <person name="Rensing S.A."/>
        </authorList>
    </citation>
    <scope>NUCLEOTIDE SEQUENCE [LARGE SCALE GENOMIC DNA]</scope>
    <source>
        <strain evidence="11 12">cv. Gransden 2004</strain>
    </source>
</reference>
<keyword evidence="7" id="KW-1003">Cell membrane</keyword>
<feature type="region of interest" description="Disordered" evidence="9">
    <location>
        <begin position="1"/>
        <end position="24"/>
    </location>
</feature>
<evidence type="ECO:0000256" key="2">
    <source>
        <dbReference type="ARBA" id="ARBA00010482"/>
    </source>
</evidence>
<dbReference type="Gramene" id="Pp3c10_9510V3.2">
    <property type="protein sequence ID" value="Pp3c10_9510V3.2"/>
    <property type="gene ID" value="Pp3c10_9510"/>
</dbReference>
<evidence type="ECO:0000256" key="7">
    <source>
        <dbReference type="RuleBase" id="RU363122"/>
    </source>
</evidence>
<evidence type="ECO:0000256" key="4">
    <source>
        <dbReference type="ARBA" id="ARBA00022989"/>
    </source>
</evidence>
<dbReference type="GO" id="GO:0055038">
    <property type="term" value="C:recycling endosome membrane"/>
    <property type="evidence" value="ECO:0000318"/>
    <property type="project" value="GO_Central"/>
</dbReference>
<dbReference type="EMBL" id="ABEU02000010">
    <property type="protein sequence ID" value="PNR46539.1"/>
    <property type="molecule type" value="Genomic_DNA"/>
</dbReference>
<dbReference type="Proteomes" id="UP000006727">
    <property type="component" value="Chromosome 10"/>
</dbReference>
<evidence type="ECO:0000256" key="3">
    <source>
        <dbReference type="ARBA" id="ARBA00022692"/>
    </source>
</evidence>
<evidence type="ECO:0000313" key="11">
    <source>
        <dbReference type="EnsemblPlants" id="Pp3c10_9510V3.1"/>
    </source>
</evidence>
<proteinExistence type="inferred from homology"/>
<dbReference type="InterPro" id="IPR007273">
    <property type="entry name" value="SCAMP"/>
</dbReference>
<keyword evidence="12" id="KW-1185">Reference proteome</keyword>
<comment type="similarity">
    <text evidence="2 7">Belongs to the SCAMP family.</text>
</comment>
<evidence type="ECO:0000313" key="10">
    <source>
        <dbReference type="EMBL" id="PNR46539.1"/>
    </source>
</evidence>
<dbReference type="PANTHER" id="PTHR10687:SF2">
    <property type="entry name" value="SECRETORY CARRIER-ASSOCIATED MEMBRANE PROTEIN"/>
    <property type="match status" value="1"/>
</dbReference>
<dbReference type="GO" id="GO:0030658">
    <property type="term" value="C:transport vesicle membrane"/>
    <property type="evidence" value="ECO:0007669"/>
    <property type="project" value="UniProtKB-SubCell"/>
</dbReference>
<dbReference type="PaxDb" id="3218-PP1S58_245V6.1"/>
<evidence type="ECO:0000256" key="8">
    <source>
        <dbReference type="SAM" id="Coils"/>
    </source>
</evidence>
<reference evidence="10 12" key="1">
    <citation type="journal article" date="2008" name="Science">
        <title>The Physcomitrella genome reveals evolutionary insights into the conquest of land by plants.</title>
        <authorList>
            <person name="Rensing S."/>
            <person name="Lang D."/>
            <person name="Zimmer A."/>
            <person name="Terry A."/>
            <person name="Salamov A."/>
            <person name="Shapiro H."/>
            <person name="Nishiyama T."/>
            <person name="Perroud P.-F."/>
            <person name="Lindquist E."/>
            <person name="Kamisugi Y."/>
            <person name="Tanahashi T."/>
            <person name="Sakakibara K."/>
            <person name="Fujita T."/>
            <person name="Oishi K."/>
            <person name="Shin-I T."/>
            <person name="Kuroki Y."/>
            <person name="Toyoda A."/>
            <person name="Suzuki Y."/>
            <person name="Hashimoto A."/>
            <person name="Yamaguchi K."/>
            <person name="Sugano A."/>
            <person name="Kohara Y."/>
            <person name="Fujiyama A."/>
            <person name="Anterola A."/>
            <person name="Aoki S."/>
            <person name="Ashton N."/>
            <person name="Barbazuk W.B."/>
            <person name="Barker E."/>
            <person name="Bennetzen J."/>
            <person name="Bezanilla M."/>
            <person name="Blankenship R."/>
            <person name="Cho S.H."/>
            <person name="Dutcher S."/>
            <person name="Estelle M."/>
            <person name="Fawcett J.A."/>
            <person name="Gundlach H."/>
            <person name="Hanada K."/>
            <person name="Heyl A."/>
            <person name="Hicks K.A."/>
            <person name="Hugh J."/>
            <person name="Lohr M."/>
            <person name="Mayer K."/>
            <person name="Melkozernov A."/>
            <person name="Murata T."/>
            <person name="Nelson D."/>
            <person name="Pils B."/>
            <person name="Prigge M."/>
            <person name="Reiss B."/>
            <person name="Renner T."/>
            <person name="Rombauts S."/>
            <person name="Rushton P."/>
            <person name="Sanderfoot A."/>
            <person name="Schween G."/>
            <person name="Shiu S.-H."/>
            <person name="Stueber K."/>
            <person name="Theodoulou F.L."/>
            <person name="Tu H."/>
            <person name="Van de Peer Y."/>
            <person name="Verrier P.J."/>
            <person name="Waters E."/>
            <person name="Wood A."/>
            <person name="Yang L."/>
            <person name="Cove D."/>
            <person name="Cuming A."/>
            <person name="Hasebe M."/>
            <person name="Lucas S."/>
            <person name="Mishler D.B."/>
            <person name="Reski R."/>
            <person name="Grigoriev I."/>
            <person name="Quatrano R.S."/>
            <person name="Boore J.L."/>
        </authorList>
    </citation>
    <scope>NUCLEOTIDE SEQUENCE [LARGE SCALE GENOMIC DNA]</scope>
    <source>
        <strain evidence="11 12">cv. Gransden 2004</strain>
    </source>
</reference>
<evidence type="ECO:0000256" key="6">
    <source>
        <dbReference type="ARBA" id="ARBA00023329"/>
    </source>
</evidence>